<feature type="region of interest" description="Disordered" evidence="1">
    <location>
        <begin position="80"/>
        <end position="150"/>
    </location>
</feature>
<dbReference type="SUPFAM" id="SSF56925">
    <property type="entry name" value="OMPA-like"/>
    <property type="match status" value="1"/>
</dbReference>
<name>A0AAU7BS83_9FLAO</name>
<dbReference type="AlphaFoldDB" id="A0AAU7BS83"/>
<feature type="transmembrane region" description="Helical" evidence="2">
    <location>
        <begin position="47"/>
        <end position="70"/>
    </location>
</feature>
<keyword evidence="2" id="KW-1133">Transmembrane helix</keyword>
<organism evidence="3">
    <name type="scientific">Pontimicrobium sp. SW4</name>
    <dbReference type="NCBI Taxonomy" id="3153519"/>
    <lineage>
        <taxon>Bacteria</taxon>
        <taxon>Pseudomonadati</taxon>
        <taxon>Bacteroidota</taxon>
        <taxon>Flavobacteriia</taxon>
        <taxon>Flavobacteriales</taxon>
        <taxon>Flavobacteriaceae</taxon>
        <taxon>Pontimicrobium</taxon>
    </lineage>
</organism>
<keyword evidence="2" id="KW-0472">Membrane</keyword>
<dbReference type="RefSeq" id="WP_347923171.1">
    <property type="nucleotide sequence ID" value="NZ_CP157199.1"/>
</dbReference>
<feature type="compositionally biased region" description="Polar residues" evidence="1">
    <location>
        <begin position="120"/>
        <end position="150"/>
    </location>
</feature>
<evidence type="ECO:0000256" key="1">
    <source>
        <dbReference type="SAM" id="MobiDB-lite"/>
    </source>
</evidence>
<reference evidence="3" key="1">
    <citation type="submission" date="2024-05" db="EMBL/GenBank/DDBJ databases">
        <title>Pontimicrobium maritimus sp. nov., isolated form sea water.</title>
        <authorList>
            <person name="Muhammad N."/>
            <person name="Vuong T.Q."/>
            <person name="Han H.L."/>
            <person name="Kim S.-G."/>
        </authorList>
    </citation>
    <scope>NUCLEOTIDE SEQUENCE</scope>
    <source>
        <strain evidence="3">SW4</strain>
    </source>
</reference>
<evidence type="ECO:0000256" key="2">
    <source>
        <dbReference type="SAM" id="Phobius"/>
    </source>
</evidence>
<evidence type="ECO:0000313" key="3">
    <source>
        <dbReference type="EMBL" id="XBG60943.1"/>
    </source>
</evidence>
<feature type="compositionally biased region" description="Polar residues" evidence="1">
    <location>
        <begin position="91"/>
        <end position="103"/>
    </location>
</feature>
<feature type="region of interest" description="Disordered" evidence="1">
    <location>
        <begin position="177"/>
        <end position="200"/>
    </location>
</feature>
<keyword evidence="2" id="KW-0812">Transmembrane</keyword>
<proteinExistence type="predicted"/>
<gene>
    <name evidence="3" type="ORF">ABGB03_13865</name>
</gene>
<accession>A0AAU7BS83</accession>
<dbReference type="InterPro" id="IPR011250">
    <property type="entry name" value="OMP/PagP_B-barrel"/>
</dbReference>
<dbReference type="EMBL" id="CP157199">
    <property type="protein sequence ID" value="XBG60943.1"/>
    <property type="molecule type" value="Genomic_DNA"/>
</dbReference>
<evidence type="ECO:0008006" key="4">
    <source>
        <dbReference type="Google" id="ProtNLM"/>
    </source>
</evidence>
<sequence>MKNEKKHIDRLFQEGLKNFEASPSLSVWDNVSEQLLNNHKQRKVIPLWMKLSAIAAGLLLLITLGNNIFFQDNNSAPDVNETIVDTEPRNKQNTKNPDSTLDSKTIDSDNVIDAEKLAQEDSNLNENATKKQPSNNIQKNSKNAIINKNESVVANNDKVSTSSKGKLTNKAITNTVASNSNSEKTNEVESQKNSIQKELSKTYDEKSTVANLENSKLNKLRNEEDLSKDEKSTITDAIAENAKVDKKDSDIGKISIEEAIAENNKTKEIEDELTEEEISKRWSLAPNIAPVYFNSLGTGSSMDAEFVNNTKSGEVNMSYGVSASYAINDKINVRVGVNNVKLGYNTHDVFDANDMELNPIKSIATKNIDIDKTPAELAYVTVAGMSFAQVPEPLSNDFNASINQELGFLEIPLEIQYKITNTKLGVNAIGGFSALFLNTNEIYSTLNGNSTLIGKATNINNLSYSANLGLGFNYKVSNNININLEPMFKYQLNTFRNTSGNFKPYFIGVYSGLSFKF</sequence>
<protein>
    <recommendedName>
        <fullName evidence="4">Outer membrane protein beta-barrel domain-containing protein</fullName>
    </recommendedName>
</protein>